<organism evidence="2 3">
    <name type="scientific">Handroanthus impetiginosus</name>
    <dbReference type="NCBI Taxonomy" id="429701"/>
    <lineage>
        <taxon>Eukaryota</taxon>
        <taxon>Viridiplantae</taxon>
        <taxon>Streptophyta</taxon>
        <taxon>Embryophyta</taxon>
        <taxon>Tracheophyta</taxon>
        <taxon>Spermatophyta</taxon>
        <taxon>Magnoliopsida</taxon>
        <taxon>eudicotyledons</taxon>
        <taxon>Gunneridae</taxon>
        <taxon>Pentapetalae</taxon>
        <taxon>asterids</taxon>
        <taxon>lamiids</taxon>
        <taxon>Lamiales</taxon>
        <taxon>Bignoniaceae</taxon>
        <taxon>Crescentiina</taxon>
        <taxon>Tabebuia alliance</taxon>
        <taxon>Handroanthus</taxon>
    </lineage>
</organism>
<evidence type="ECO:0000313" key="3">
    <source>
        <dbReference type="Proteomes" id="UP000231279"/>
    </source>
</evidence>
<dbReference type="Proteomes" id="UP000231279">
    <property type="component" value="Unassembled WGS sequence"/>
</dbReference>
<evidence type="ECO:0000313" key="2">
    <source>
        <dbReference type="EMBL" id="PIN14682.1"/>
    </source>
</evidence>
<comment type="caution">
    <text evidence="2">The sequence shown here is derived from an EMBL/GenBank/DDBJ whole genome shotgun (WGS) entry which is preliminary data.</text>
</comment>
<gene>
    <name evidence="2" type="ORF">CDL12_12701</name>
</gene>
<reference evidence="3" key="1">
    <citation type="journal article" date="2018" name="Gigascience">
        <title>Genome assembly of the Pink Ipe (Handroanthus impetiginosus, Bignoniaceae), a highly valued, ecologically keystone Neotropical timber forest tree.</title>
        <authorList>
            <person name="Silva-Junior O.B."/>
            <person name="Grattapaglia D."/>
            <person name="Novaes E."/>
            <person name="Collevatti R.G."/>
        </authorList>
    </citation>
    <scope>NUCLEOTIDE SEQUENCE [LARGE SCALE GENOMIC DNA]</scope>
    <source>
        <strain evidence="3">cv. UFG-1</strain>
    </source>
</reference>
<feature type="region of interest" description="Disordered" evidence="1">
    <location>
        <begin position="156"/>
        <end position="180"/>
    </location>
</feature>
<dbReference type="EMBL" id="NKXS01002238">
    <property type="protein sequence ID" value="PIN14682.1"/>
    <property type="molecule type" value="Genomic_DNA"/>
</dbReference>
<proteinExistence type="predicted"/>
<accession>A0A2G9HAX5</accession>
<dbReference type="AlphaFoldDB" id="A0A2G9HAX5"/>
<evidence type="ECO:0000256" key="1">
    <source>
        <dbReference type="SAM" id="MobiDB-lite"/>
    </source>
</evidence>
<feature type="compositionally biased region" description="Polar residues" evidence="1">
    <location>
        <begin position="169"/>
        <end position="180"/>
    </location>
</feature>
<keyword evidence="3" id="KW-1185">Reference proteome</keyword>
<feature type="compositionally biased region" description="Basic and acidic residues" evidence="1">
    <location>
        <begin position="156"/>
        <end position="167"/>
    </location>
</feature>
<name>A0A2G9HAX5_9LAMI</name>
<sequence>MSRISKCGTNQDMDYLKNYLDKFRELVDRKKNTLSTTRNAKQITKPCHPDNPIQIIYSNRYILFRGYTRNEKLLQLLSGISDHQQHAGPSSTISSQVSASKLSLPSLVTMAHTTIVAVAHTTIIAVAPTRIPDPCTRSNDLIVTECGRSDYPQLKHEHEEPHHEHTRPGCTNSESTTYGA</sequence>
<protein>
    <submittedName>
        <fullName evidence="2">Uncharacterized protein</fullName>
    </submittedName>
</protein>